<evidence type="ECO:0000313" key="4">
    <source>
        <dbReference type="Proteomes" id="UP000230605"/>
    </source>
</evidence>
<evidence type="ECO:0000313" key="2">
    <source>
        <dbReference type="EMBL" id="PIA91493.1"/>
    </source>
</evidence>
<dbReference type="PANTHER" id="PTHR42085">
    <property type="entry name" value="F-BOX DOMAIN-CONTAINING PROTEIN"/>
    <property type="match status" value="1"/>
</dbReference>
<evidence type="ECO:0000313" key="3">
    <source>
        <dbReference type="EMBL" id="WPB06634.1"/>
    </source>
</evidence>
<keyword evidence="5" id="KW-1185">Reference proteome</keyword>
<dbReference type="Proteomes" id="UP000230605">
    <property type="component" value="Chromosome 7"/>
</dbReference>
<feature type="chain" id="PRO_5013559198" evidence="1">
    <location>
        <begin position="33"/>
        <end position="411"/>
    </location>
</feature>
<proteinExistence type="predicted"/>
<organism evidence="2 4">
    <name type="scientific">Cercospora beticola</name>
    <name type="common">Sugarbeet leaf spot fungus</name>
    <dbReference type="NCBI Taxonomy" id="122368"/>
    <lineage>
        <taxon>Eukaryota</taxon>
        <taxon>Fungi</taxon>
        <taxon>Dikarya</taxon>
        <taxon>Ascomycota</taxon>
        <taxon>Pezizomycotina</taxon>
        <taxon>Dothideomycetes</taxon>
        <taxon>Dothideomycetidae</taxon>
        <taxon>Mycosphaerellales</taxon>
        <taxon>Mycosphaerellaceae</taxon>
        <taxon>Cercospora</taxon>
    </lineage>
</organism>
<dbReference type="EMBL" id="CP134190">
    <property type="protein sequence ID" value="WPB06634.1"/>
    <property type="molecule type" value="Genomic_DNA"/>
</dbReference>
<dbReference type="InterPro" id="IPR038883">
    <property type="entry name" value="AN11006-like"/>
</dbReference>
<accession>A0A2G5HGX3</accession>
<dbReference type="Proteomes" id="UP001302367">
    <property type="component" value="Chromosome 7"/>
</dbReference>
<dbReference type="AlphaFoldDB" id="A0A2G5HGX3"/>
<keyword evidence="1" id="KW-0732">Signal</keyword>
<reference evidence="3 5" key="2">
    <citation type="submission" date="2023-09" db="EMBL/GenBank/DDBJ databases">
        <title>Complete-Gapless Cercospora beticola genome.</title>
        <authorList>
            <person name="Wyatt N.A."/>
            <person name="Spanner R.E."/>
            <person name="Bolton M.D."/>
        </authorList>
    </citation>
    <scope>NUCLEOTIDE SEQUENCE [LARGE SCALE GENOMIC DNA]</scope>
    <source>
        <strain evidence="3">Cb09-40</strain>
    </source>
</reference>
<dbReference type="EMBL" id="LKMD01000106">
    <property type="protein sequence ID" value="PIA91493.1"/>
    <property type="molecule type" value="Genomic_DNA"/>
</dbReference>
<gene>
    <name evidence="2" type="ORF">CB0940_09085</name>
    <name evidence="3" type="ORF">RHO25_011291</name>
</gene>
<protein>
    <submittedName>
        <fullName evidence="2">Uncharacterized protein</fullName>
    </submittedName>
</protein>
<feature type="signal peptide" evidence="1">
    <location>
        <begin position="1"/>
        <end position="32"/>
    </location>
</feature>
<name>A0A2G5HGX3_CERBT</name>
<sequence>MAGIRPGAVVAAKAAVAAILALLLSQSRPTTGPRFKPTPQPRPLKDEVEELVRPWRQSKNEPPFTTQELIVIILVLNDLKPQYLSTIHDEILSVFPYYNRQALMAFVEWHDDQANPYFDWTTLTQVLPGLYEAARDFEHPLTCIRSFDPSDDINICENEYTVCAKAAHIYLRDKLERPRRGSFNFMDLPAELREKIYKMLLVYPKPGLTLAKRDRQPDEFKVRFGVWSRTDLEVPTYSEAQEVPENEFAVDSLTKLLAILSVSKQVRHEALPVFYGRNALNFGSLDVLARALGQISYGTAQQIQVLRVVVDRSDSKLVGSPLPALAKLRALEAPRKLILTLPRHSAFWRHFRSDDIENQALKPSELSRINDFRELSGIVSLAKRAKHVEFVGNGFLGDYIRQQTEQTKKAK</sequence>
<evidence type="ECO:0000313" key="5">
    <source>
        <dbReference type="Proteomes" id="UP001302367"/>
    </source>
</evidence>
<evidence type="ECO:0000256" key="1">
    <source>
        <dbReference type="SAM" id="SignalP"/>
    </source>
</evidence>
<dbReference type="PANTHER" id="PTHR42085:SF8">
    <property type="entry name" value="F-BOX DOMAIN-CONTAINING PROTEIN"/>
    <property type="match status" value="1"/>
</dbReference>
<reference evidence="2 4" key="1">
    <citation type="submission" date="2015-10" db="EMBL/GenBank/DDBJ databases">
        <title>The cercosporin biosynthetic gene cluster was horizontally transferred to several fungal lineages and shown to be expanded in Cercospora beticola based on microsynteny with recipient genomes.</title>
        <authorList>
            <person name="De Jonge R."/>
            <person name="Ebert M.K."/>
            <person name="Suttle J.C."/>
            <person name="Jurick Ii W.M."/>
            <person name="Secor G.A."/>
            <person name="Thomma B.P."/>
            <person name="Van De Peer Y."/>
            <person name="Bolton M.D."/>
        </authorList>
    </citation>
    <scope>NUCLEOTIDE SEQUENCE [LARGE SCALE GENOMIC DNA]</scope>
    <source>
        <strain evidence="2 4">09-40</strain>
    </source>
</reference>
<dbReference type="OrthoDB" id="3650687at2759"/>